<dbReference type="GO" id="GO:0045893">
    <property type="term" value="P:positive regulation of DNA-templated transcription"/>
    <property type="evidence" value="ECO:0007669"/>
    <property type="project" value="TreeGrafter"/>
</dbReference>
<keyword evidence="6" id="KW-0804">Transcription</keyword>
<dbReference type="SUPFAM" id="SSF54171">
    <property type="entry name" value="DNA-binding domain"/>
    <property type="match status" value="1"/>
</dbReference>
<evidence type="ECO:0000256" key="9">
    <source>
        <dbReference type="SAM" id="MobiDB-lite"/>
    </source>
</evidence>
<evidence type="ECO:0000313" key="12">
    <source>
        <dbReference type="Proteomes" id="UP001370490"/>
    </source>
</evidence>
<reference evidence="11 12" key="1">
    <citation type="submission" date="2023-12" db="EMBL/GenBank/DDBJ databases">
        <title>A high-quality genome assembly for Dillenia turbinata (Dilleniales).</title>
        <authorList>
            <person name="Chanderbali A."/>
        </authorList>
    </citation>
    <scope>NUCLEOTIDE SEQUENCE [LARGE SCALE GENOMIC DNA]</scope>
    <source>
        <strain evidence="11">LSX21</strain>
        <tissue evidence="11">Leaf</tissue>
    </source>
</reference>
<accession>A0AAN8VEV7</accession>
<feature type="region of interest" description="Disordered" evidence="9">
    <location>
        <begin position="176"/>
        <end position="209"/>
    </location>
</feature>
<comment type="similarity">
    <text evidence="8">Belongs to the AP2/ERF transcription factor family. ERF subfamily.</text>
</comment>
<dbReference type="FunFam" id="3.30.730.10:FF:000001">
    <property type="entry name" value="Ethylene-responsive transcription factor 2"/>
    <property type="match status" value="1"/>
</dbReference>
<keyword evidence="5" id="KW-0010">Activator</keyword>
<evidence type="ECO:0000256" key="2">
    <source>
        <dbReference type="ARBA" id="ARBA00023015"/>
    </source>
</evidence>
<evidence type="ECO:0000256" key="3">
    <source>
        <dbReference type="ARBA" id="ARBA00023016"/>
    </source>
</evidence>
<evidence type="ECO:0000259" key="10">
    <source>
        <dbReference type="PROSITE" id="PS51032"/>
    </source>
</evidence>
<dbReference type="Proteomes" id="UP001370490">
    <property type="component" value="Unassembled WGS sequence"/>
</dbReference>
<evidence type="ECO:0000256" key="8">
    <source>
        <dbReference type="ARBA" id="ARBA00024343"/>
    </source>
</evidence>
<dbReference type="PRINTS" id="PR00367">
    <property type="entry name" value="ETHRSPELEMNT"/>
</dbReference>
<feature type="compositionally biased region" description="Basic and acidic residues" evidence="9">
    <location>
        <begin position="178"/>
        <end position="198"/>
    </location>
</feature>
<feature type="region of interest" description="Disordered" evidence="9">
    <location>
        <begin position="43"/>
        <end position="69"/>
    </location>
</feature>
<keyword evidence="7" id="KW-0539">Nucleus</keyword>
<keyword evidence="12" id="KW-1185">Reference proteome</keyword>
<keyword evidence="3" id="KW-0346">Stress response</keyword>
<name>A0AAN8VEV7_9MAGN</name>
<sequence>MAMSSDTVERKRKSRSTRSGSNSVAETIAKWKVYNNQFETLVDDEGRPPRRVPAKGSKKGCMKGKGGPENSRCNYRGVRQRTWGKWVAEIREPNRGKRLWLGTFGTAIEAAFAYDEAARAMYGSYARLNFPNIKPSTDSSKDSSSVATSSCSSSTTTASYHSEVCGDSNSKLYALNVDHGDGEGESKINDRPSKKEIDPGLEQENGEGDLKVDNQPVVASIKQEVKEETLDQMELNEPMELNEDYLKNFSTEEMFDVDELLSALEKNPILDFELRQNANYGGAGQSGLTQLERPSDLFYQLQNPDAKLLGSLNHMEEIPSGVDYDFDFLKPGRPEDINFALDENDLLDLEF</sequence>
<dbReference type="InterPro" id="IPR036955">
    <property type="entry name" value="AP2/ERF_dom_sf"/>
</dbReference>
<dbReference type="GO" id="GO:0006950">
    <property type="term" value="P:response to stress"/>
    <property type="evidence" value="ECO:0007669"/>
    <property type="project" value="TreeGrafter"/>
</dbReference>
<keyword evidence="4" id="KW-0238">DNA-binding</keyword>
<feature type="compositionally biased region" description="Low complexity" evidence="9">
    <location>
        <begin position="136"/>
        <end position="159"/>
    </location>
</feature>
<dbReference type="GO" id="GO:0003700">
    <property type="term" value="F:DNA-binding transcription factor activity"/>
    <property type="evidence" value="ECO:0007669"/>
    <property type="project" value="InterPro"/>
</dbReference>
<dbReference type="AlphaFoldDB" id="A0AAN8VEV7"/>
<dbReference type="PANTHER" id="PTHR31241:SF62">
    <property type="entry name" value="DEHYDRATION-RESPONSIVE ELEMENT-BINDING PROTEIN 2D"/>
    <property type="match status" value="1"/>
</dbReference>
<dbReference type="Pfam" id="PF00847">
    <property type="entry name" value="AP2"/>
    <property type="match status" value="1"/>
</dbReference>
<dbReference type="EMBL" id="JBAMMX010000009">
    <property type="protein sequence ID" value="KAK6932965.1"/>
    <property type="molecule type" value="Genomic_DNA"/>
</dbReference>
<evidence type="ECO:0000256" key="1">
    <source>
        <dbReference type="ARBA" id="ARBA00004123"/>
    </source>
</evidence>
<evidence type="ECO:0000256" key="6">
    <source>
        <dbReference type="ARBA" id="ARBA00023163"/>
    </source>
</evidence>
<dbReference type="PANTHER" id="PTHR31241">
    <property type="entry name" value="DEHYDRATION-RESPONSIVE ELEMENT-BINDING PROTEIN 2C"/>
    <property type="match status" value="1"/>
</dbReference>
<comment type="caution">
    <text evidence="11">The sequence shown here is derived from an EMBL/GenBank/DDBJ whole genome shotgun (WGS) entry which is preliminary data.</text>
</comment>
<dbReference type="PROSITE" id="PS51032">
    <property type="entry name" value="AP2_ERF"/>
    <property type="match status" value="1"/>
</dbReference>
<evidence type="ECO:0000256" key="7">
    <source>
        <dbReference type="ARBA" id="ARBA00023242"/>
    </source>
</evidence>
<dbReference type="SMART" id="SM00380">
    <property type="entry name" value="AP2"/>
    <property type="match status" value="1"/>
</dbReference>
<feature type="domain" description="AP2/ERF" evidence="10">
    <location>
        <begin position="74"/>
        <end position="131"/>
    </location>
</feature>
<keyword evidence="2" id="KW-0805">Transcription regulation</keyword>
<feature type="compositionally biased region" description="Basic residues" evidence="9">
    <location>
        <begin position="49"/>
        <end position="62"/>
    </location>
</feature>
<protein>
    <submittedName>
        <fullName evidence="11">AP2/ERF domain</fullName>
    </submittedName>
</protein>
<organism evidence="11 12">
    <name type="scientific">Dillenia turbinata</name>
    <dbReference type="NCBI Taxonomy" id="194707"/>
    <lineage>
        <taxon>Eukaryota</taxon>
        <taxon>Viridiplantae</taxon>
        <taxon>Streptophyta</taxon>
        <taxon>Embryophyta</taxon>
        <taxon>Tracheophyta</taxon>
        <taxon>Spermatophyta</taxon>
        <taxon>Magnoliopsida</taxon>
        <taxon>eudicotyledons</taxon>
        <taxon>Gunneridae</taxon>
        <taxon>Pentapetalae</taxon>
        <taxon>Dilleniales</taxon>
        <taxon>Dilleniaceae</taxon>
        <taxon>Dillenia</taxon>
    </lineage>
</organism>
<dbReference type="Gene3D" id="3.30.730.10">
    <property type="entry name" value="AP2/ERF domain"/>
    <property type="match status" value="1"/>
</dbReference>
<feature type="region of interest" description="Disordered" evidence="9">
    <location>
        <begin position="1"/>
        <end position="23"/>
    </location>
</feature>
<dbReference type="InterPro" id="IPR001471">
    <property type="entry name" value="AP2/ERF_dom"/>
</dbReference>
<comment type="subcellular location">
    <subcellularLocation>
        <location evidence="1">Nucleus</location>
    </subcellularLocation>
</comment>
<dbReference type="GO" id="GO:0005634">
    <property type="term" value="C:nucleus"/>
    <property type="evidence" value="ECO:0007669"/>
    <property type="project" value="UniProtKB-SubCell"/>
</dbReference>
<evidence type="ECO:0000256" key="5">
    <source>
        <dbReference type="ARBA" id="ARBA00023159"/>
    </source>
</evidence>
<proteinExistence type="inferred from homology"/>
<evidence type="ECO:0000313" key="11">
    <source>
        <dbReference type="EMBL" id="KAK6932965.1"/>
    </source>
</evidence>
<dbReference type="GO" id="GO:0000976">
    <property type="term" value="F:transcription cis-regulatory region binding"/>
    <property type="evidence" value="ECO:0007669"/>
    <property type="project" value="TreeGrafter"/>
</dbReference>
<feature type="region of interest" description="Disordered" evidence="9">
    <location>
        <begin position="136"/>
        <end position="163"/>
    </location>
</feature>
<dbReference type="InterPro" id="IPR016177">
    <property type="entry name" value="DNA-bd_dom_sf"/>
</dbReference>
<dbReference type="CDD" id="cd00018">
    <property type="entry name" value="AP2"/>
    <property type="match status" value="1"/>
</dbReference>
<evidence type="ECO:0000256" key="4">
    <source>
        <dbReference type="ARBA" id="ARBA00023125"/>
    </source>
</evidence>
<gene>
    <name evidence="11" type="ORF">RJ641_035859</name>
</gene>